<dbReference type="SUPFAM" id="SSF54427">
    <property type="entry name" value="NTF2-like"/>
    <property type="match status" value="1"/>
</dbReference>
<sequence>MSAWRFSGKRADAAALRLAVHRRQADVVRAVRTAWQAQDAAALAALFTPDVQLLVDSGGKTRLSVRDLSGDLPVAATMSSVLSAYPDVVIADAEVNGMPGLTVRTEGTVLGVVSFRLRGRAVSDVWAVVNPDKLRSWNA</sequence>
<dbReference type="GO" id="GO:0016987">
    <property type="term" value="F:sigma factor activity"/>
    <property type="evidence" value="ECO:0007669"/>
    <property type="project" value="TreeGrafter"/>
</dbReference>
<dbReference type="AlphaFoldDB" id="A0A543EFB9"/>
<dbReference type="RefSeq" id="WP_141896257.1">
    <property type="nucleotide sequence ID" value="NZ_BAABLH010000006.1"/>
</dbReference>
<dbReference type="InterPro" id="IPR052704">
    <property type="entry name" value="ECF_Sigma-70_Domain"/>
</dbReference>
<dbReference type="Proteomes" id="UP000320235">
    <property type="component" value="Unassembled WGS sequence"/>
</dbReference>
<accession>A0A543EFB9</accession>
<evidence type="ECO:0000313" key="2">
    <source>
        <dbReference type="Proteomes" id="UP000320235"/>
    </source>
</evidence>
<protein>
    <recommendedName>
        <fullName evidence="3">SnoaL-like protein</fullName>
    </recommendedName>
</protein>
<dbReference type="Gene3D" id="3.10.450.50">
    <property type="match status" value="1"/>
</dbReference>
<evidence type="ECO:0008006" key="3">
    <source>
        <dbReference type="Google" id="ProtNLM"/>
    </source>
</evidence>
<reference evidence="1 2" key="1">
    <citation type="submission" date="2019-06" db="EMBL/GenBank/DDBJ databases">
        <title>Sequencing the genomes of 1000 actinobacteria strains.</title>
        <authorList>
            <person name="Klenk H.-P."/>
        </authorList>
    </citation>
    <scope>NUCLEOTIDE SEQUENCE [LARGE SCALE GENOMIC DNA]</scope>
    <source>
        <strain evidence="1 2">DSM 105492</strain>
    </source>
</reference>
<proteinExistence type="predicted"/>
<dbReference type="InterPro" id="IPR032710">
    <property type="entry name" value="NTF2-like_dom_sf"/>
</dbReference>
<comment type="caution">
    <text evidence="1">The sequence shown here is derived from an EMBL/GenBank/DDBJ whole genome shotgun (WGS) entry which is preliminary data.</text>
</comment>
<evidence type="ECO:0000313" key="1">
    <source>
        <dbReference type="EMBL" id="TQM20271.1"/>
    </source>
</evidence>
<dbReference type="EMBL" id="VFPE01000006">
    <property type="protein sequence ID" value="TQM20271.1"/>
    <property type="molecule type" value="Genomic_DNA"/>
</dbReference>
<dbReference type="OrthoDB" id="3298440at2"/>
<dbReference type="PANTHER" id="PTHR30173:SF43">
    <property type="entry name" value="ECF RNA POLYMERASE SIGMA FACTOR SIGI-RELATED"/>
    <property type="match status" value="1"/>
</dbReference>
<organism evidence="1 2">
    <name type="scientific">Microbacterium kyungheense</name>
    <dbReference type="NCBI Taxonomy" id="1263636"/>
    <lineage>
        <taxon>Bacteria</taxon>
        <taxon>Bacillati</taxon>
        <taxon>Actinomycetota</taxon>
        <taxon>Actinomycetes</taxon>
        <taxon>Micrococcales</taxon>
        <taxon>Microbacteriaceae</taxon>
        <taxon>Microbacterium</taxon>
    </lineage>
</organism>
<name>A0A543EFB9_9MICO</name>
<gene>
    <name evidence="1" type="ORF">FB391_3407</name>
</gene>
<keyword evidence="2" id="KW-1185">Reference proteome</keyword>
<dbReference type="PANTHER" id="PTHR30173">
    <property type="entry name" value="SIGMA 19 FACTOR"/>
    <property type="match status" value="1"/>
</dbReference>